<dbReference type="OrthoDB" id="566238at2759"/>
<gene>
    <name evidence="2" type="ORF">BB559_002747</name>
</gene>
<dbReference type="EMBL" id="MBFT01000187">
    <property type="protein sequence ID" value="PVU95418.1"/>
    <property type="molecule type" value="Genomic_DNA"/>
</dbReference>
<dbReference type="PANTHER" id="PTHR44086:SF10">
    <property type="entry name" value="THIOSULFATE SULFURTRANSFERASE_RHODANESE-LIKE DOMAIN-CONTAINING PROTEIN 3"/>
    <property type="match status" value="1"/>
</dbReference>
<sequence>MADPKHSQQVTFEEVESLVENNLPNTVLVDVRTPEQHANGSIPGSVNLEFAEFETAMKLSNEEFKKKYGFSLPEKNGEEKLVLYCGGGTRCKKSAVIAEEAGYQENIFIYGKGYTEYKQKKI</sequence>
<proteinExistence type="predicted"/>
<dbReference type="GO" id="GO:0004792">
    <property type="term" value="F:thiosulfate-cyanide sulfurtransferase activity"/>
    <property type="evidence" value="ECO:0007669"/>
    <property type="project" value="TreeGrafter"/>
</dbReference>
<evidence type="ECO:0000313" key="3">
    <source>
        <dbReference type="Proteomes" id="UP000245699"/>
    </source>
</evidence>
<dbReference type="SUPFAM" id="SSF52821">
    <property type="entry name" value="Rhodanese/Cell cycle control phosphatase"/>
    <property type="match status" value="1"/>
</dbReference>
<feature type="domain" description="Rhodanese" evidence="1">
    <location>
        <begin position="22"/>
        <end position="122"/>
    </location>
</feature>
<dbReference type="GO" id="GO:0005739">
    <property type="term" value="C:mitochondrion"/>
    <property type="evidence" value="ECO:0007669"/>
    <property type="project" value="TreeGrafter"/>
</dbReference>
<name>A0A2T9YSV3_9FUNG</name>
<dbReference type="PROSITE" id="PS50206">
    <property type="entry name" value="RHODANESE_3"/>
    <property type="match status" value="1"/>
</dbReference>
<organism evidence="2 3">
    <name type="scientific">Furculomyces boomerangus</name>
    <dbReference type="NCBI Taxonomy" id="61424"/>
    <lineage>
        <taxon>Eukaryota</taxon>
        <taxon>Fungi</taxon>
        <taxon>Fungi incertae sedis</taxon>
        <taxon>Zoopagomycota</taxon>
        <taxon>Kickxellomycotina</taxon>
        <taxon>Harpellomycetes</taxon>
        <taxon>Harpellales</taxon>
        <taxon>Harpellaceae</taxon>
        <taxon>Furculomyces</taxon>
    </lineage>
</organism>
<dbReference type="PANTHER" id="PTHR44086">
    <property type="entry name" value="THIOSULFATE SULFURTRANSFERASE RDL2, MITOCHONDRIAL-RELATED"/>
    <property type="match status" value="1"/>
</dbReference>
<dbReference type="AlphaFoldDB" id="A0A2T9YSV3"/>
<dbReference type="InterPro" id="IPR001763">
    <property type="entry name" value="Rhodanese-like_dom"/>
</dbReference>
<dbReference type="STRING" id="61424.A0A2T9YSV3"/>
<comment type="caution">
    <text evidence="2">The sequence shown here is derived from an EMBL/GenBank/DDBJ whole genome shotgun (WGS) entry which is preliminary data.</text>
</comment>
<accession>A0A2T9YSV3</accession>
<protein>
    <recommendedName>
        <fullName evidence="1">Rhodanese domain-containing protein</fullName>
    </recommendedName>
</protein>
<dbReference type="Proteomes" id="UP000245699">
    <property type="component" value="Unassembled WGS sequence"/>
</dbReference>
<dbReference type="Pfam" id="PF00581">
    <property type="entry name" value="Rhodanese"/>
    <property type="match status" value="1"/>
</dbReference>
<dbReference type="InterPro" id="IPR036873">
    <property type="entry name" value="Rhodanese-like_dom_sf"/>
</dbReference>
<reference evidence="2 3" key="1">
    <citation type="journal article" date="2018" name="MBio">
        <title>Comparative Genomics Reveals the Core Gene Toolbox for the Fungus-Insect Symbiosis.</title>
        <authorList>
            <person name="Wang Y."/>
            <person name="Stata M."/>
            <person name="Wang W."/>
            <person name="Stajich J.E."/>
            <person name="White M.M."/>
            <person name="Moncalvo J.M."/>
        </authorList>
    </citation>
    <scope>NUCLEOTIDE SEQUENCE [LARGE SCALE GENOMIC DNA]</scope>
    <source>
        <strain evidence="2 3">AUS-77-4</strain>
    </source>
</reference>
<evidence type="ECO:0000259" key="1">
    <source>
        <dbReference type="PROSITE" id="PS50206"/>
    </source>
</evidence>
<dbReference type="Gene3D" id="3.40.250.10">
    <property type="entry name" value="Rhodanese-like domain"/>
    <property type="match status" value="1"/>
</dbReference>
<dbReference type="SMART" id="SM00450">
    <property type="entry name" value="RHOD"/>
    <property type="match status" value="1"/>
</dbReference>
<evidence type="ECO:0000313" key="2">
    <source>
        <dbReference type="EMBL" id="PVU95418.1"/>
    </source>
</evidence>
<keyword evidence="3" id="KW-1185">Reference proteome</keyword>